<feature type="compositionally biased region" description="Polar residues" evidence="12">
    <location>
        <begin position="724"/>
        <end position="740"/>
    </location>
</feature>
<feature type="region of interest" description="Disordered" evidence="12">
    <location>
        <begin position="649"/>
        <end position="676"/>
    </location>
</feature>
<keyword evidence="5" id="KW-0732">Signal</keyword>
<dbReference type="GO" id="GO:0098552">
    <property type="term" value="C:side of membrane"/>
    <property type="evidence" value="ECO:0007669"/>
    <property type="project" value="UniProtKB-KW"/>
</dbReference>
<organism evidence="13 14">
    <name type="scientific">Calicophoron daubneyi</name>
    <name type="common">Rumen fluke</name>
    <name type="synonym">Paramphistomum daubneyi</name>
    <dbReference type="NCBI Taxonomy" id="300641"/>
    <lineage>
        <taxon>Eukaryota</taxon>
        <taxon>Metazoa</taxon>
        <taxon>Spiralia</taxon>
        <taxon>Lophotrochozoa</taxon>
        <taxon>Platyhelminthes</taxon>
        <taxon>Trematoda</taxon>
        <taxon>Digenea</taxon>
        <taxon>Plagiorchiida</taxon>
        <taxon>Pronocephalata</taxon>
        <taxon>Paramphistomoidea</taxon>
        <taxon>Paramphistomidae</taxon>
        <taxon>Calicophoron</taxon>
    </lineage>
</organism>
<evidence type="ECO:0000256" key="7">
    <source>
        <dbReference type="ARBA" id="ARBA00023136"/>
    </source>
</evidence>
<evidence type="ECO:0000313" key="13">
    <source>
        <dbReference type="EMBL" id="CAL5139468.1"/>
    </source>
</evidence>
<comment type="subcellular location">
    <subcellularLocation>
        <location evidence="1">Cell membrane</location>
        <topology evidence="1">Lipid-anchor</topology>
        <topology evidence="1">GPI-anchor</topology>
    </subcellularLocation>
</comment>
<evidence type="ECO:0000313" key="14">
    <source>
        <dbReference type="Proteomes" id="UP001497525"/>
    </source>
</evidence>
<keyword evidence="4" id="KW-0336">GPI-anchor</keyword>
<accession>A0AAV2TX29</accession>
<evidence type="ECO:0008006" key="15">
    <source>
        <dbReference type="Google" id="ProtNLM"/>
    </source>
</evidence>
<dbReference type="GO" id="GO:0009986">
    <property type="term" value="C:cell surface"/>
    <property type="evidence" value="ECO:0007669"/>
    <property type="project" value="TreeGrafter"/>
</dbReference>
<evidence type="ECO:0000256" key="5">
    <source>
        <dbReference type="ARBA" id="ARBA00022729"/>
    </source>
</evidence>
<evidence type="ECO:0000256" key="2">
    <source>
        <dbReference type="ARBA" id="ARBA00010260"/>
    </source>
</evidence>
<evidence type="ECO:0000256" key="8">
    <source>
        <dbReference type="ARBA" id="ARBA00023180"/>
    </source>
</evidence>
<feature type="compositionally biased region" description="Polar residues" evidence="12">
    <location>
        <begin position="661"/>
        <end position="675"/>
    </location>
</feature>
<feature type="compositionally biased region" description="Polar residues" evidence="12">
    <location>
        <begin position="872"/>
        <end position="883"/>
    </location>
</feature>
<gene>
    <name evidence="13" type="ORF">CDAUBV1_LOCUS14504</name>
</gene>
<feature type="region of interest" description="Disordered" evidence="12">
    <location>
        <begin position="538"/>
        <end position="588"/>
    </location>
</feature>
<dbReference type="AlphaFoldDB" id="A0AAV2TX29"/>
<dbReference type="EMBL" id="CAXLJL010000601">
    <property type="protein sequence ID" value="CAL5139468.1"/>
    <property type="molecule type" value="Genomic_DNA"/>
</dbReference>
<proteinExistence type="inferred from homology"/>
<dbReference type="Proteomes" id="UP001497525">
    <property type="component" value="Unassembled WGS sequence"/>
</dbReference>
<dbReference type="GO" id="GO:0016477">
    <property type="term" value="P:cell migration"/>
    <property type="evidence" value="ECO:0007669"/>
    <property type="project" value="TreeGrafter"/>
</dbReference>
<feature type="compositionally biased region" description="Polar residues" evidence="12">
    <location>
        <begin position="758"/>
        <end position="785"/>
    </location>
</feature>
<comment type="caution">
    <text evidence="13">The sequence shown here is derived from an EMBL/GenBank/DDBJ whole genome shotgun (WGS) entry which is preliminary data.</text>
</comment>
<name>A0AAV2TX29_CALDB</name>
<sequence>MATDNWSKHSGLVKSHPALGGSPSSVPTPLLKPVQPPWLNSGPMFNDLDRPHLYRDSKQISTNQHSWTSRGQSVGEVQSLCHDSVNNPTQRSCCTPEMEIALLRRTTEELRKSLSNYLARWSSELSGLRTSLRDEVFRTLELFRTELNRTLCSGGAKSISRSPLSCAHISADMFPKFRTMFEQFIIGQGEVTLDISVPIDNLLMQLLIDVSCQSNSRSSGNTLEDFNQEIRCHEYCQARLNLILDTLMSGSDQSVLTRRIRHSNRTFRRLSGQQLRRMRRSVNETQDTSDQDGKALDLDQYKLLYTPELLFTIRLNRILMQALELGESLIDGLKYFNAAQGICMRKLMRMHHCALCVGLTLTRPCPELCVTVISGCLQPLSELHSSWKHFTDATKVVANAFLEKPQLGLIVQLKQLPSRLLAYFRHLLETHRDWLQPQCSGTNKLLQLINPENLKKMQTTEQIARDPNLLLPQRNLLKQLNLKMDQIADIWTRTSSALCSESPYLAVASNDVNECWNGTTKGRFQFEQCDFCDNHKTAAASSSRRQEQSGLRNRGGSQGNNLFQPGRKQRTSHGTNNQPSDLPSSGKLSPESLASAAYLFGNPAWYPPVRQEEELATRRANEILVRASRDLQWSTDTLLGEVQAYNSITSRLDPQKGENGPRSSKTNPEDPNSSLGLLAYGSMLGWNAPDFAGPRDPTQSGHSAQIILDQKDASATGPLGSYVGRTSANASNPGQFQENGEGSGMDPAWAAYGWPRMQPQSSTEKPAQLPIQSQNIPGLQDQDQQPLYEGSGFGPGNQPIQPYLQYADYPHLNAFHNFVSPLSSETDAGTTDVVHPDKGVGLKDDEDYGESNEVDTGRWMQEYQNSHVQPNATADHVQTQNKTHTSRENVEAATPPGSKENTSPQLKAPTHGVLTGLCISVILISRISFVAGY</sequence>
<keyword evidence="10" id="KW-0449">Lipoprotein</keyword>
<dbReference type="GO" id="GO:0005886">
    <property type="term" value="C:plasma membrane"/>
    <property type="evidence" value="ECO:0007669"/>
    <property type="project" value="UniProtKB-SubCell"/>
</dbReference>
<evidence type="ECO:0000256" key="6">
    <source>
        <dbReference type="ARBA" id="ARBA00022974"/>
    </source>
</evidence>
<dbReference type="InterPro" id="IPR001863">
    <property type="entry name" value="Glypican"/>
</dbReference>
<feature type="compositionally biased region" description="Polar residues" evidence="12">
    <location>
        <begin position="572"/>
        <end position="587"/>
    </location>
</feature>
<dbReference type="PANTHER" id="PTHR10822">
    <property type="entry name" value="GLYPICAN"/>
    <property type="match status" value="1"/>
</dbReference>
<keyword evidence="8" id="KW-0325">Glycoprotein</keyword>
<evidence type="ECO:0000256" key="1">
    <source>
        <dbReference type="ARBA" id="ARBA00004609"/>
    </source>
</evidence>
<evidence type="ECO:0000256" key="9">
    <source>
        <dbReference type="ARBA" id="ARBA00023207"/>
    </source>
</evidence>
<evidence type="ECO:0000256" key="3">
    <source>
        <dbReference type="ARBA" id="ARBA00022475"/>
    </source>
</evidence>
<keyword evidence="7" id="KW-0472">Membrane</keyword>
<evidence type="ECO:0000256" key="12">
    <source>
        <dbReference type="SAM" id="MobiDB-lite"/>
    </source>
</evidence>
<protein>
    <recommendedName>
        <fullName evidence="15">Glypican</fullName>
    </recommendedName>
</protein>
<feature type="region of interest" description="Disordered" evidence="12">
    <location>
        <begin position="872"/>
        <end position="907"/>
    </location>
</feature>
<dbReference type="PANTHER" id="PTHR10822:SF29">
    <property type="entry name" value="DIVISION ABNORMALLY DELAYED PROTEIN"/>
    <property type="match status" value="1"/>
</dbReference>
<dbReference type="Pfam" id="PF01153">
    <property type="entry name" value="Glypican"/>
    <property type="match status" value="1"/>
</dbReference>
<keyword evidence="3" id="KW-1003">Cell membrane</keyword>
<reference evidence="13" key="1">
    <citation type="submission" date="2024-06" db="EMBL/GenBank/DDBJ databases">
        <authorList>
            <person name="Liu X."/>
            <person name="Lenzi L."/>
            <person name="Haldenby T S."/>
            <person name="Uol C."/>
        </authorList>
    </citation>
    <scope>NUCLEOTIDE SEQUENCE</scope>
</reference>
<dbReference type="GO" id="GO:1905475">
    <property type="term" value="P:regulation of protein localization to membrane"/>
    <property type="evidence" value="ECO:0007669"/>
    <property type="project" value="TreeGrafter"/>
</dbReference>
<comment type="similarity">
    <text evidence="2 11">Belongs to the glypican family.</text>
</comment>
<evidence type="ECO:0000256" key="4">
    <source>
        <dbReference type="ARBA" id="ARBA00022622"/>
    </source>
</evidence>
<dbReference type="GO" id="GO:0005576">
    <property type="term" value="C:extracellular region"/>
    <property type="evidence" value="ECO:0007669"/>
    <property type="project" value="TreeGrafter"/>
</dbReference>
<keyword evidence="6" id="KW-0654">Proteoglycan</keyword>
<feature type="region of interest" description="Disordered" evidence="12">
    <location>
        <begin position="717"/>
        <end position="801"/>
    </location>
</feature>
<feature type="region of interest" description="Disordered" evidence="12">
    <location>
        <begin position="1"/>
        <end position="37"/>
    </location>
</feature>
<evidence type="ECO:0000256" key="11">
    <source>
        <dbReference type="RuleBase" id="RU003518"/>
    </source>
</evidence>
<feature type="compositionally biased region" description="Basic and acidic residues" evidence="12">
    <location>
        <begin position="834"/>
        <end position="843"/>
    </location>
</feature>
<dbReference type="GO" id="GO:0009966">
    <property type="term" value="P:regulation of signal transduction"/>
    <property type="evidence" value="ECO:0007669"/>
    <property type="project" value="InterPro"/>
</dbReference>
<evidence type="ECO:0000256" key="10">
    <source>
        <dbReference type="ARBA" id="ARBA00023288"/>
    </source>
</evidence>
<keyword evidence="9" id="KW-0357">Heparan sulfate</keyword>
<feature type="region of interest" description="Disordered" evidence="12">
    <location>
        <begin position="827"/>
        <end position="852"/>
    </location>
</feature>